<evidence type="ECO:0000313" key="18">
    <source>
        <dbReference type="EMBL" id="GFR44735.1"/>
    </source>
</evidence>
<evidence type="ECO:0000256" key="5">
    <source>
        <dbReference type="ARBA" id="ARBA00011738"/>
    </source>
</evidence>
<evidence type="ECO:0000256" key="12">
    <source>
        <dbReference type="PIRSR" id="PIRSR600269-51"/>
    </source>
</evidence>
<dbReference type="InterPro" id="IPR015802">
    <property type="entry name" value="Cu_amine_oxidase_N3"/>
</dbReference>
<dbReference type="GO" id="GO:0048038">
    <property type="term" value="F:quinone binding"/>
    <property type="evidence" value="ECO:0007669"/>
    <property type="project" value="InterPro"/>
</dbReference>
<dbReference type="EMBL" id="BMAR01000008">
    <property type="protein sequence ID" value="GFR44735.1"/>
    <property type="molecule type" value="Genomic_DNA"/>
</dbReference>
<dbReference type="InterPro" id="IPR036460">
    <property type="entry name" value="Cu_amine_oxidase_C_sf"/>
</dbReference>
<feature type="domain" description="Copper amine oxidase N3-terminal" evidence="17">
    <location>
        <begin position="129"/>
        <end position="223"/>
    </location>
</feature>
<feature type="domain" description="Copper amine oxidase N2-terminal" evidence="16">
    <location>
        <begin position="14"/>
        <end position="77"/>
    </location>
</feature>
<evidence type="ECO:0000256" key="14">
    <source>
        <dbReference type="SAM" id="MobiDB-lite"/>
    </source>
</evidence>
<feature type="region of interest" description="Disordered" evidence="14">
    <location>
        <begin position="659"/>
        <end position="693"/>
    </location>
</feature>
<dbReference type="Pfam" id="PF01179">
    <property type="entry name" value="Cu_amine_oxid"/>
    <property type="match status" value="1"/>
</dbReference>
<dbReference type="GO" id="GO:0008131">
    <property type="term" value="F:primary methylamine oxidase activity"/>
    <property type="evidence" value="ECO:0007669"/>
    <property type="project" value="InterPro"/>
</dbReference>
<dbReference type="Pfam" id="PF02728">
    <property type="entry name" value="Cu_amine_oxidN3"/>
    <property type="match status" value="1"/>
</dbReference>
<dbReference type="InterPro" id="IPR015800">
    <property type="entry name" value="Cu_amine_oxidase_N2"/>
</dbReference>
<feature type="domain" description="Copper amine oxidase catalytic" evidence="15">
    <location>
        <begin position="251"/>
        <end position="661"/>
    </location>
</feature>
<dbReference type="EC" id="1.4.3.-" evidence="13"/>
<dbReference type="Gene3D" id="3.10.450.40">
    <property type="match status" value="2"/>
</dbReference>
<keyword evidence="9 13" id="KW-0186">Copper</keyword>
<dbReference type="Pfam" id="PF02727">
    <property type="entry name" value="Cu_amine_oxidN2"/>
    <property type="match status" value="1"/>
</dbReference>
<comment type="PTM">
    <text evidence="12 13">Topaquinone (TPQ) is generated by copper-dependent autoxidation of a specific tyrosyl residue.</text>
</comment>
<gene>
    <name evidence="18" type="ORF">Agub_g6063</name>
</gene>
<evidence type="ECO:0000313" key="19">
    <source>
        <dbReference type="Proteomes" id="UP001054857"/>
    </source>
</evidence>
<evidence type="ECO:0000259" key="16">
    <source>
        <dbReference type="Pfam" id="PF02727"/>
    </source>
</evidence>
<accession>A0AAD3HLH6</accession>
<organism evidence="18 19">
    <name type="scientific">Astrephomene gubernaculifera</name>
    <dbReference type="NCBI Taxonomy" id="47775"/>
    <lineage>
        <taxon>Eukaryota</taxon>
        <taxon>Viridiplantae</taxon>
        <taxon>Chlorophyta</taxon>
        <taxon>core chlorophytes</taxon>
        <taxon>Chlorophyceae</taxon>
        <taxon>CS clade</taxon>
        <taxon>Chlamydomonadales</taxon>
        <taxon>Astrephomenaceae</taxon>
        <taxon>Astrephomene</taxon>
    </lineage>
</organism>
<evidence type="ECO:0000256" key="1">
    <source>
        <dbReference type="ARBA" id="ARBA00001935"/>
    </source>
</evidence>
<comment type="cofactor">
    <cofactor evidence="3">
        <name>Zn(2+)</name>
        <dbReference type="ChEBI" id="CHEBI:29105"/>
    </cofactor>
</comment>
<reference evidence="18 19" key="1">
    <citation type="journal article" date="2021" name="Sci. Rep.">
        <title>Genome sequencing of the multicellular alga Astrephomene provides insights into convergent evolution of germ-soma differentiation.</title>
        <authorList>
            <person name="Yamashita S."/>
            <person name="Yamamoto K."/>
            <person name="Matsuzaki R."/>
            <person name="Suzuki S."/>
            <person name="Yamaguchi H."/>
            <person name="Hirooka S."/>
            <person name="Minakuchi Y."/>
            <person name="Miyagishima S."/>
            <person name="Kawachi M."/>
            <person name="Toyoda A."/>
            <person name="Nozaki H."/>
        </authorList>
    </citation>
    <scope>NUCLEOTIDE SEQUENCE [LARGE SCALE GENOMIC DNA]</scope>
    <source>
        <strain evidence="18 19">NIES-4017</strain>
    </source>
</reference>
<keyword evidence="8 13" id="KW-0560">Oxidoreductase</keyword>
<comment type="cofactor">
    <cofactor evidence="2">
        <name>Mn(2+)</name>
        <dbReference type="ChEBI" id="CHEBI:29035"/>
    </cofactor>
</comment>
<comment type="cofactor">
    <cofactor evidence="1">
        <name>Cu cation</name>
        <dbReference type="ChEBI" id="CHEBI:23378"/>
    </cofactor>
</comment>
<feature type="compositionally biased region" description="Low complexity" evidence="14">
    <location>
        <begin position="676"/>
        <end position="687"/>
    </location>
</feature>
<protein>
    <recommendedName>
        <fullName evidence="13">Amine oxidase</fullName>
        <ecNumber evidence="13">1.4.3.-</ecNumber>
    </recommendedName>
</protein>
<evidence type="ECO:0000256" key="3">
    <source>
        <dbReference type="ARBA" id="ARBA00001947"/>
    </source>
</evidence>
<evidence type="ECO:0000256" key="9">
    <source>
        <dbReference type="ARBA" id="ARBA00023008"/>
    </source>
</evidence>
<evidence type="ECO:0000256" key="11">
    <source>
        <dbReference type="PIRSR" id="PIRSR600269-50"/>
    </source>
</evidence>
<comment type="cofactor">
    <cofactor evidence="13">
        <name>Cu cation</name>
        <dbReference type="ChEBI" id="CHEBI:23378"/>
    </cofactor>
    <text evidence="13">Contains 1 topaquinone per subunit.</text>
</comment>
<dbReference type="Proteomes" id="UP001054857">
    <property type="component" value="Unassembled WGS sequence"/>
</dbReference>
<feature type="modified residue" description="2',4',5'-topaquinone" evidence="12">
    <location>
        <position position="412"/>
    </location>
</feature>
<dbReference type="InterPro" id="IPR049948">
    <property type="entry name" value="Cu_Am_ox_TPQ-bd"/>
</dbReference>
<dbReference type="InterPro" id="IPR015798">
    <property type="entry name" value="Cu_amine_oxidase_C"/>
</dbReference>
<dbReference type="PANTHER" id="PTHR10638:SF86">
    <property type="entry name" value="COPPER AMINE OXIDASE 1-RELATED"/>
    <property type="match status" value="1"/>
</dbReference>
<keyword evidence="10" id="KW-0464">Manganese</keyword>
<proteinExistence type="inferred from homology"/>
<comment type="subunit">
    <text evidence="5">Homodimer.</text>
</comment>
<sequence>MATLAQRVPAADSHPLDQLSPNEIRRAVEACKLYAVANGVSHLRFNTVMLREPPKRALLAYERGSGPRPERLAECILILPYTSRAVEAMVRLGAPGAAAGAATPPPAPAPVAAEVVSWKELEGVQPLTTPDDNFEAEAVVRADPRVAQLLAERYGVTDVANQLICDTWACHHAPQEFNHRRLMQGFLYLKLSGPHDNEYAHPLDLVPLVDLNERKVIHIDMYSRPPPVPTTPANYHPTLADRPPRTDLRPLHVVQPQGPSFSLRGGCLHWQRWRLRVGFTGREGLVLHGVGYEEGGRVRPVLHRGSLVEMAVPYGDPNVPYIRKCAFDVGDYGLGLCANSLALGCDCLGHIAYLDAVVNNARGDPVLIPKAICIHEEDAGICWKHFDCRSGESQVRRSRRLVVSSVSTFMNYEYASYWHLYTDGSIAFELKLTGILSTSIAPAGESDPPFGVRVSPGVNATVHQHFFCMRLDLAIDDEEGGRNLIVSEVESVPLPPGPPANPAGNAFRMVARDLTSTGAAQRCHNFPTARFWSIRNPGRLNPVSGRPLAYRLMPAASPFMQAHPSSLVARRALFASRQLWVTPHCDSQRYPAGDHVVQSERCRGLAEWTQQDTPLRGADPVLWYSFGVTHAPRVEDFPVMPVEVCGFSLKPDGFFAANPAIDLPPTRDTASREESAQGAEHQQQQQGVAGGGSCCGETATTPAAAPATPAAACCGPLAKL</sequence>
<evidence type="ECO:0000259" key="15">
    <source>
        <dbReference type="Pfam" id="PF01179"/>
    </source>
</evidence>
<evidence type="ECO:0000256" key="2">
    <source>
        <dbReference type="ARBA" id="ARBA00001936"/>
    </source>
</evidence>
<evidence type="ECO:0000256" key="13">
    <source>
        <dbReference type="RuleBase" id="RU000672"/>
    </source>
</evidence>
<dbReference type="Gene3D" id="2.70.98.20">
    <property type="entry name" value="Copper amine oxidase, catalytic domain"/>
    <property type="match status" value="1"/>
</dbReference>
<evidence type="ECO:0000256" key="6">
    <source>
        <dbReference type="ARBA" id="ARBA00022723"/>
    </source>
</evidence>
<evidence type="ECO:0000256" key="8">
    <source>
        <dbReference type="ARBA" id="ARBA00023002"/>
    </source>
</evidence>
<dbReference type="AlphaFoldDB" id="A0AAD3HLH6"/>
<dbReference type="SUPFAM" id="SSF49998">
    <property type="entry name" value="Amine oxidase catalytic domain"/>
    <property type="match status" value="1"/>
</dbReference>
<evidence type="ECO:0000256" key="10">
    <source>
        <dbReference type="ARBA" id="ARBA00023211"/>
    </source>
</evidence>
<comment type="caution">
    <text evidence="18">The sequence shown here is derived from an EMBL/GenBank/DDBJ whole genome shotgun (WGS) entry which is preliminary data.</text>
</comment>
<evidence type="ECO:0000256" key="7">
    <source>
        <dbReference type="ARBA" id="ARBA00022772"/>
    </source>
</evidence>
<dbReference type="GO" id="GO:0005507">
    <property type="term" value="F:copper ion binding"/>
    <property type="evidence" value="ECO:0007669"/>
    <property type="project" value="InterPro"/>
</dbReference>
<dbReference type="InterPro" id="IPR000269">
    <property type="entry name" value="Cu_amine_oxidase"/>
</dbReference>
<evidence type="ECO:0000256" key="4">
    <source>
        <dbReference type="ARBA" id="ARBA00007983"/>
    </source>
</evidence>
<dbReference type="PANTHER" id="PTHR10638">
    <property type="entry name" value="COPPER AMINE OXIDASE"/>
    <property type="match status" value="1"/>
</dbReference>
<dbReference type="NCBIfam" id="NF008559">
    <property type="entry name" value="PRK11504.1"/>
    <property type="match status" value="1"/>
</dbReference>
<feature type="active site" description="Schiff-base intermediate with substrate; via topaquinone" evidence="11">
    <location>
        <position position="412"/>
    </location>
</feature>
<keyword evidence="6 13" id="KW-0479">Metal-binding</keyword>
<name>A0AAD3HLH6_9CHLO</name>
<keyword evidence="7 11" id="KW-0801">TPQ</keyword>
<keyword evidence="19" id="KW-1185">Reference proteome</keyword>
<dbReference type="PROSITE" id="PS01164">
    <property type="entry name" value="COPPER_AMINE_OXID_1"/>
    <property type="match status" value="1"/>
</dbReference>
<dbReference type="InterPro" id="IPR016182">
    <property type="entry name" value="Cu_amine_oxidase_N-reg"/>
</dbReference>
<comment type="similarity">
    <text evidence="4 13">Belongs to the copper/topaquinone oxidase family.</text>
</comment>
<dbReference type="GO" id="GO:0009308">
    <property type="term" value="P:amine metabolic process"/>
    <property type="evidence" value="ECO:0007669"/>
    <property type="project" value="UniProtKB-UniRule"/>
</dbReference>
<feature type="active site" description="Proton acceptor" evidence="11">
    <location>
        <position position="328"/>
    </location>
</feature>
<evidence type="ECO:0000259" key="17">
    <source>
        <dbReference type="Pfam" id="PF02728"/>
    </source>
</evidence>
<dbReference type="SUPFAM" id="SSF54416">
    <property type="entry name" value="Amine oxidase N-terminal region"/>
    <property type="match status" value="2"/>
</dbReference>